<feature type="domain" description="Alpha/beta hydrolase fold-3" evidence="4">
    <location>
        <begin position="85"/>
        <end position="285"/>
    </location>
</feature>
<keyword evidence="6" id="KW-1185">Reference proteome</keyword>
<dbReference type="SUPFAM" id="SSF53474">
    <property type="entry name" value="alpha/beta-Hydrolases"/>
    <property type="match status" value="1"/>
</dbReference>
<accession>A0ABU3BV52</accession>
<dbReference type="InterPro" id="IPR050300">
    <property type="entry name" value="GDXG_lipolytic_enzyme"/>
</dbReference>
<evidence type="ECO:0000256" key="3">
    <source>
        <dbReference type="SAM" id="MobiDB-lite"/>
    </source>
</evidence>
<evidence type="ECO:0000256" key="2">
    <source>
        <dbReference type="ARBA" id="ARBA00022801"/>
    </source>
</evidence>
<dbReference type="GO" id="GO:0016787">
    <property type="term" value="F:hydrolase activity"/>
    <property type="evidence" value="ECO:0007669"/>
    <property type="project" value="UniProtKB-KW"/>
</dbReference>
<evidence type="ECO:0000259" key="4">
    <source>
        <dbReference type="Pfam" id="PF07859"/>
    </source>
</evidence>
<comment type="similarity">
    <text evidence="1">Belongs to the 'GDXG' lipolytic enzyme family.</text>
</comment>
<comment type="caution">
    <text evidence="5">The sequence shown here is derived from an EMBL/GenBank/DDBJ whole genome shotgun (WGS) entry which is preliminary data.</text>
</comment>
<proteinExistence type="inferred from homology"/>
<protein>
    <submittedName>
        <fullName evidence="5">Alpha/beta hydrolase</fullName>
    </submittedName>
</protein>
<sequence>MKTFDNPVRDPDGPFDGPVTFDDVAERIASIPLDGQPPELRDLYARLMRGDAAGAPAGMGEEAEVGGVSGLLFRPEGGAGEAPRVVWLHGGGYVFGSPETHWRPAAAFAAAVGEAVFMPRYPLAPEALWPAPLQQSALPVARAVLEGGRGLAVVGDSAGGHLTLTTVLALAREDRPATVAAVFSPNADRTGLSDTREANSPRDAMNNDEDDRRCASIATGPVDLPDDDPTISPLVDDLSLLPPLWVEVGETEVLLGEARLLAERGQAAGADVRLHVEPDAFHMWQLWTPWLKEADASLARASAFVREHLGGAA</sequence>
<dbReference type="RefSeq" id="WP_311665679.1">
    <property type="nucleotide sequence ID" value="NZ_JAVRHT010000052.1"/>
</dbReference>
<dbReference type="InterPro" id="IPR013094">
    <property type="entry name" value="AB_hydrolase_3"/>
</dbReference>
<gene>
    <name evidence="5" type="ORF">RM540_15245</name>
</gene>
<dbReference type="PROSITE" id="PS01173">
    <property type="entry name" value="LIPASE_GDXG_HIS"/>
    <property type="match status" value="1"/>
</dbReference>
<dbReference type="Proteomes" id="UP001267426">
    <property type="component" value="Unassembled WGS sequence"/>
</dbReference>
<dbReference type="InterPro" id="IPR002168">
    <property type="entry name" value="Lipase_GDXG_HIS_AS"/>
</dbReference>
<dbReference type="InterPro" id="IPR029058">
    <property type="entry name" value="AB_hydrolase_fold"/>
</dbReference>
<evidence type="ECO:0000256" key="1">
    <source>
        <dbReference type="ARBA" id="ARBA00010515"/>
    </source>
</evidence>
<reference evidence="5 6" key="1">
    <citation type="submission" date="2023-09" db="EMBL/GenBank/DDBJ databases">
        <authorList>
            <person name="Rey-Velasco X."/>
        </authorList>
    </citation>
    <scope>NUCLEOTIDE SEQUENCE [LARGE SCALE GENOMIC DNA]</scope>
    <source>
        <strain evidence="5 6">F394</strain>
    </source>
</reference>
<dbReference type="PANTHER" id="PTHR48081">
    <property type="entry name" value="AB HYDROLASE SUPERFAMILY PROTEIN C4A8.06C"/>
    <property type="match status" value="1"/>
</dbReference>
<name>A0ABU3BV52_9BACT</name>
<feature type="region of interest" description="Disordered" evidence="3">
    <location>
        <begin position="188"/>
        <end position="210"/>
    </location>
</feature>
<evidence type="ECO:0000313" key="5">
    <source>
        <dbReference type="EMBL" id="MDT0633110.1"/>
    </source>
</evidence>
<dbReference type="PANTHER" id="PTHR48081:SF30">
    <property type="entry name" value="ACETYL-HYDROLASE LIPR-RELATED"/>
    <property type="match status" value="1"/>
</dbReference>
<organism evidence="5 6">
    <name type="scientific">Rubrivirga litoralis</name>
    <dbReference type="NCBI Taxonomy" id="3075598"/>
    <lineage>
        <taxon>Bacteria</taxon>
        <taxon>Pseudomonadati</taxon>
        <taxon>Rhodothermota</taxon>
        <taxon>Rhodothermia</taxon>
        <taxon>Rhodothermales</taxon>
        <taxon>Rubricoccaceae</taxon>
        <taxon>Rubrivirga</taxon>
    </lineage>
</organism>
<dbReference type="Gene3D" id="3.40.50.1820">
    <property type="entry name" value="alpha/beta hydrolase"/>
    <property type="match status" value="1"/>
</dbReference>
<evidence type="ECO:0000313" key="6">
    <source>
        <dbReference type="Proteomes" id="UP001267426"/>
    </source>
</evidence>
<dbReference type="Pfam" id="PF07859">
    <property type="entry name" value="Abhydrolase_3"/>
    <property type="match status" value="1"/>
</dbReference>
<keyword evidence="2 5" id="KW-0378">Hydrolase</keyword>
<dbReference type="EMBL" id="JAVRHT010000052">
    <property type="protein sequence ID" value="MDT0633110.1"/>
    <property type="molecule type" value="Genomic_DNA"/>
</dbReference>